<name>A0AAX3E952_9EURY</name>
<dbReference type="GeneID" id="76731489"/>
<evidence type="ECO:0000313" key="1">
    <source>
        <dbReference type="EMBL" id="UYU18280.1"/>
    </source>
</evidence>
<dbReference type="GeneID" id="4847276"/>
<dbReference type="AlphaFoldDB" id="A0AAX3E952"/>
<keyword evidence="2" id="KW-1185">Reference proteome</keyword>
<gene>
    <name evidence="1" type="ORF">OH143_11315</name>
</gene>
<dbReference type="KEGG" id="msum:OH143_11315"/>
<proteinExistence type="predicted"/>
<sequence length="230" mass="25259">MMKFSETIRRWMGWCPNAAMVSTSRRQYAAPDGEVGMAREGNRDVVEGALVDYGPIGTPGKLFILPVAAALLIGCLFVMAPAVGLFVLVIILAYSGMEIYGVMRRARVEVTPDTITITRPLFRPIVIPKDAVVKVEVKENKLPIPYWLLMGALAMIFLSAAGGIYYGLSNPTSMRFISGLGAAIFFPVIFYRTYVRTHYPQILTITTEKKIAAIYTGDPERMARTLGVAG</sequence>
<organism evidence="1 2">
    <name type="scientific">Methanoculleus submarinus</name>
    <dbReference type="NCBI Taxonomy" id="204050"/>
    <lineage>
        <taxon>Archaea</taxon>
        <taxon>Methanobacteriati</taxon>
        <taxon>Methanobacteriota</taxon>
        <taxon>Stenosarchaea group</taxon>
        <taxon>Methanomicrobia</taxon>
        <taxon>Methanomicrobiales</taxon>
        <taxon>Methanomicrobiaceae</taxon>
        <taxon>Methanoculleus</taxon>
    </lineage>
</organism>
<reference evidence="1" key="1">
    <citation type="submission" date="2022-10" db="EMBL/GenBank/DDBJ databases">
        <title>Complete genome of Methanoculleus submarinus DSM 15122.</title>
        <authorList>
            <person name="Chen S.-C."/>
            <person name="Lai S.-J."/>
            <person name="You Y.-T."/>
        </authorList>
    </citation>
    <scope>NUCLEOTIDE SEQUENCE</scope>
    <source>
        <strain evidence="1">DSM 15122</strain>
    </source>
</reference>
<dbReference type="EMBL" id="CP109831">
    <property type="protein sequence ID" value="UYU18280.1"/>
    <property type="molecule type" value="Genomic_DNA"/>
</dbReference>
<dbReference type="Proteomes" id="UP001156196">
    <property type="component" value="Chromosome"/>
</dbReference>
<evidence type="ECO:0000313" key="2">
    <source>
        <dbReference type="Proteomes" id="UP001156196"/>
    </source>
</evidence>
<protein>
    <submittedName>
        <fullName evidence="1">DUF1673 domain-containing protein</fullName>
    </submittedName>
</protein>
<accession>A0AAX3E952</accession>
<dbReference type="RefSeq" id="WP_048063751.1">
    <property type="nucleotide sequence ID" value="NZ_CP109831.1"/>
</dbReference>